<dbReference type="Pfam" id="PF03729">
    <property type="entry name" value="DUF308"/>
    <property type="match status" value="2"/>
</dbReference>
<feature type="transmembrane region" description="Helical" evidence="1">
    <location>
        <begin position="140"/>
        <end position="164"/>
    </location>
</feature>
<evidence type="ECO:0000313" key="2">
    <source>
        <dbReference type="EMBL" id="OYR28437.1"/>
    </source>
</evidence>
<proteinExistence type="predicted"/>
<dbReference type="InterPro" id="IPR005325">
    <property type="entry name" value="DUF308_memb"/>
</dbReference>
<evidence type="ECO:0000313" key="3">
    <source>
        <dbReference type="Proteomes" id="UP000216188"/>
    </source>
</evidence>
<evidence type="ECO:0000256" key="1">
    <source>
        <dbReference type="SAM" id="Phobius"/>
    </source>
</evidence>
<dbReference type="AlphaFoldDB" id="A0A256GMQ1"/>
<keyword evidence="1" id="KW-0472">Membrane</keyword>
<dbReference type="EMBL" id="NNRM01000015">
    <property type="protein sequence ID" value="OYR28437.1"/>
    <property type="molecule type" value="Genomic_DNA"/>
</dbReference>
<dbReference type="PANTHER" id="PTHR34989">
    <property type="entry name" value="PROTEIN HDED"/>
    <property type="match status" value="1"/>
</dbReference>
<organism evidence="2 3">
    <name type="scientific">Brucella pseudogrignonensis</name>
    <dbReference type="NCBI Taxonomy" id="419475"/>
    <lineage>
        <taxon>Bacteria</taxon>
        <taxon>Pseudomonadati</taxon>
        <taxon>Pseudomonadota</taxon>
        <taxon>Alphaproteobacteria</taxon>
        <taxon>Hyphomicrobiales</taxon>
        <taxon>Brucellaceae</taxon>
        <taxon>Brucella/Ochrobactrum group</taxon>
        <taxon>Brucella</taxon>
    </lineage>
</organism>
<feature type="transmembrane region" description="Helical" evidence="1">
    <location>
        <begin position="82"/>
        <end position="102"/>
    </location>
</feature>
<feature type="transmembrane region" description="Helical" evidence="1">
    <location>
        <begin position="114"/>
        <end position="134"/>
    </location>
</feature>
<feature type="transmembrane region" description="Helical" evidence="1">
    <location>
        <begin position="28"/>
        <end position="50"/>
    </location>
</feature>
<keyword evidence="3" id="KW-1185">Reference proteome</keyword>
<keyword evidence="1" id="KW-1133">Transmembrane helix</keyword>
<dbReference type="Proteomes" id="UP000216188">
    <property type="component" value="Unassembled WGS sequence"/>
</dbReference>
<feature type="transmembrane region" description="Helical" evidence="1">
    <location>
        <begin position="57"/>
        <end position="76"/>
    </location>
</feature>
<dbReference type="PANTHER" id="PTHR34989:SF1">
    <property type="entry name" value="PROTEIN HDED"/>
    <property type="match status" value="1"/>
</dbReference>
<reference evidence="2 3" key="1">
    <citation type="submission" date="2017-07" db="EMBL/GenBank/DDBJ databases">
        <title>Phylogenetic study on the rhizospheric bacterium Ochrobactrum sp. A44.</title>
        <authorList>
            <person name="Krzyzanowska D.M."/>
            <person name="Ossowicki A."/>
            <person name="Rajewska M."/>
            <person name="Maciag T."/>
            <person name="Kaczynski Z."/>
            <person name="Czerwicka M."/>
            <person name="Jafra S."/>
        </authorList>
    </citation>
    <scope>NUCLEOTIDE SEQUENCE [LARGE SCALE GENOMIC DNA]</scope>
    <source>
        <strain evidence="2 3">CCUG 30717</strain>
    </source>
</reference>
<keyword evidence="1" id="KW-0812">Transmembrane</keyword>
<sequence>MGVLVGAGIALAAVGVLALANVLMATVASVFFVGAMMLVGGSVQVICAFNVKGWRQFAGWLLIGAFYIVAGLFAFANPLFASTILTLLFSLSIITAGAMRIVTGFALRPAQGWGWLVLAGIIAFVAGAIVIAGWPVNSLWLIGALLAFDLLFNGLAMIIFAFALRRRPQSPA</sequence>
<protein>
    <recommendedName>
        <fullName evidence="4">HdeD family acid-resistance protein</fullName>
    </recommendedName>
</protein>
<accession>A0A256GMQ1</accession>
<name>A0A256GMQ1_9HYPH</name>
<evidence type="ECO:0008006" key="4">
    <source>
        <dbReference type="Google" id="ProtNLM"/>
    </source>
</evidence>
<dbReference type="InterPro" id="IPR052712">
    <property type="entry name" value="Acid_resist_chaperone_HdeD"/>
</dbReference>
<gene>
    <name evidence="2" type="ORF">CEV34_1173</name>
</gene>
<dbReference type="GO" id="GO:0005886">
    <property type="term" value="C:plasma membrane"/>
    <property type="evidence" value="ECO:0007669"/>
    <property type="project" value="TreeGrafter"/>
</dbReference>
<comment type="caution">
    <text evidence="2">The sequence shown here is derived from an EMBL/GenBank/DDBJ whole genome shotgun (WGS) entry which is preliminary data.</text>
</comment>
<dbReference type="RefSeq" id="WP_064332051.1">
    <property type="nucleotide sequence ID" value="NZ_JBHEEM010000016.1"/>
</dbReference>